<keyword evidence="2" id="KW-1185">Reference proteome</keyword>
<dbReference type="Proteomes" id="UP000245626">
    <property type="component" value="Unassembled WGS sequence"/>
</dbReference>
<dbReference type="EMBL" id="KZ819902">
    <property type="protein sequence ID" value="PWN50738.1"/>
    <property type="molecule type" value="Genomic_DNA"/>
</dbReference>
<gene>
    <name evidence="1" type="ORF">IE53DRAFT_406017</name>
</gene>
<reference evidence="1 2" key="1">
    <citation type="journal article" date="2018" name="Mol. Biol. Evol.">
        <title>Broad Genomic Sampling Reveals a Smut Pathogenic Ancestry of the Fungal Clade Ustilaginomycotina.</title>
        <authorList>
            <person name="Kijpornyongpan T."/>
            <person name="Mondo S.J."/>
            <person name="Barry K."/>
            <person name="Sandor L."/>
            <person name="Lee J."/>
            <person name="Lipzen A."/>
            <person name="Pangilinan J."/>
            <person name="LaButti K."/>
            <person name="Hainaut M."/>
            <person name="Henrissat B."/>
            <person name="Grigoriev I.V."/>
            <person name="Spatafora J.W."/>
            <person name="Aime M.C."/>
        </authorList>
    </citation>
    <scope>NUCLEOTIDE SEQUENCE [LARGE SCALE GENOMIC DNA]</scope>
    <source>
        <strain evidence="1 2">SA 807</strain>
    </source>
</reference>
<proteinExistence type="predicted"/>
<protein>
    <submittedName>
        <fullName evidence="1">Glycosyltransferase family 2 protein</fullName>
    </submittedName>
</protein>
<accession>A0ACD0NXY6</accession>
<sequence>MDSRVPTRISSSLPSAPSPPLLSYSAQLRTVRAPADAISDCFSSADAYYSVAYTPVPDRHDDELAQTYARQSQFKEEESELSHENLYAEGPAKVVSLGVRDDYKILHGWRRILFFLSPLTSIGSQGSSIVYLMLRGLYTRRAEMEAKRSFYSAWTFVAIESILSISTMIHASWTIFLWRGRKRPQLRLVGSKGLPSIDVFVCCCGEEVDVVMDTVKAACTIDWPVERFRVLVLDDGGSDDLKRLVEAYSHLYAPNLVYHRRVKIKGVPHHAKAGNINGGLERTRTLGWGWQGPGEYILSLDADMIARPEIARALIAHLYLDPNLCLAGSPQYFYNIPDGDPLSQDLRTFFDSVEPIKDSAGVAWCTGSGFAMRRKALDDIGGFPTGSLAEDVYCSSLMLGMGYKAAFIHEHLQCGLVPDSLAGHLKQRTRWTLGTMQTTKKLNWFLFGDRIKQMTIMQRLSGLTYAISSLFNIAICGTFVVFPFVLYSDGNLVPVTNPNQMKLLIRLVFMQILCGRLHELIWSLPGGYLGVRREIQAWAWMAPYHSIILIRSILPRWLGGHASAFKASGSISDGLHERDPDRRAPLWRRAWFMLFECKVWMHVVILAATIASVGLALYRVLTRWIRGRYSFEVVGYELLTKVFWPPIMWLILSLGLWIPILYTISPPDMPDREELLVRDARGVAQPKPERTMTGPWKSHSFSELLMSFTTAFTVACFVLTFFFEFEAPDCKALDSCPKT</sequence>
<organism evidence="1 2">
    <name type="scientific">Violaceomyces palustris</name>
    <dbReference type="NCBI Taxonomy" id="1673888"/>
    <lineage>
        <taxon>Eukaryota</taxon>
        <taxon>Fungi</taxon>
        <taxon>Dikarya</taxon>
        <taxon>Basidiomycota</taxon>
        <taxon>Ustilaginomycotina</taxon>
        <taxon>Ustilaginomycetes</taxon>
        <taxon>Violaceomycetales</taxon>
        <taxon>Violaceomycetaceae</taxon>
        <taxon>Violaceomyces</taxon>
    </lineage>
</organism>
<evidence type="ECO:0000313" key="2">
    <source>
        <dbReference type="Proteomes" id="UP000245626"/>
    </source>
</evidence>
<evidence type="ECO:0000313" key="1">
    <source>
        <dbReference type="EMBL" id="PWN50738.1"/>
    </source>
</evidence>
<name>A0ACD0NXY6_9BASI</name>